<feature type="domain" description="LysM" evidence="1">
    <location>
        <begin position="165"/>
        <end position="214"/>
    </location>
</feature>
<dbReference type="InterPro" id="IPR036779">
    <property type="entry name" value="LysM_dom_sf"/>
</dbReference>
<dbReference type="Proteomes" id="UP001238088">
    <property type="component" value="Unassembled WGS sequence"/>
</dbReference>
<dbReference type="Pfam" id="PF01476">
    <property type="entry name" value="LysM"/>
    <property type="match status" value="1"/>
</dbReference>
<protein>
    <submittedName>
        <fullName evidence="2">LysM repeat protein</fullName>
    </submittedName>
</protein>
<reference evidence="2 3" key="1">
    <citation type="submission" date="2023-07" db="EMBL/GenBank/DDBJ databases">
        <title>Genomic Encyclopedia of Type Strains, Phase IV (KMG-IV): sequencing the most valuable type-strain genomes for metagenomic binning, comparative biology and taxonomic classification.</title>
        <authorList>
            <person name="Goeker M."/>
        </authorList>
    </citation>
    <scope>NUCLEOTIDE SEQUENCE [LARGE SCALE GENOMIC DNA]</scope>
    <source>
        <strain evidence="2 3">DSM 23494</strain>
    </source>
</reference>
<name>A0ABU0AGL4_9BACI</name>
<dbReference type="InterPro" id="IPR018392">
    <property type="entry name" value="LysM"/>
</dbReference>
<keyword evidence="3" id="KW-1185">Reference proteome</keyword>
<proteinExistence type="predicted"/>
<accession>A0ABU0AGL4</accession>
<evidence type="ECO:0000313" key="2">
    <source>
        <dbReference type="EMBL" id="MDQ0269932.1"/>
    </source>
</evidence>
<dbReference type="PROSITE" id="PS51782">
    <property type="entry name" value="LYSM"/>
    <property type="match status" value="1"/>
</dbReference>
<dbReference type="Gene3D" id="3.10.350.10">
    <property type="entry name" value="LysM domain"/>
    <property type="match status" value="1"/>
</dbReference>
<organism evidence="2 3">
    <name type="scientific">Cytobacillus purgationiresistens</name>
    <dbReference type="NCBI Taxonomy" id="863449"/>
    <lineage>
        <taxon>Bacteria</taxon>
        <taxon>Bacillati</taxon>
        <taxon>Bacillota</taxon>
        <taxon>Bacilli</taxon>
        <taxon>Bacillales</taxon>
        <taxon>Bacillaceae</taxon>
        <taxon>Cytobacillus</taxon>
    </lineage>
</organism>
<evidence type="ECO:0000259" key="1">
    <source>
        <dbReference type="PROSITE" id="PS51782"/>
    </source>
</evidence>
<dbReference type="RefSeq" id="WP_307473903.1">
    <property type="nucleotide sequence ID" value="NZ_JAUSUB010000006.1"/>
</dbReference>
<evidence type="ECO:0000313" key="3">
    <source>
        <dbReference type="Proteomes" id="UP001238088"/>
    </source>
</evidence>
<dbReference type="EMBL" id="JAUSUB010000006">
    <property type="protein sequence ID" value="MDQ0269932.1"/>
    <property type="molecule type" value="Genomic_DNA"/>
</dbReference>
<comment type="caution">
    <text evidence="2">The sequence shown here is derived from an EMBL/GenBank/DDBJ whole genome shotgun (WGS) entry which is preliminary data.</text>
</comment>
<sequence>MHGIYLSVTNDSDGFRLPVNPEKVNVSRDGDGEEFKIAKLGSVNIPKDVELTVFELASFFPGQKYHFLVTEYKQPKFYIDKLNRWQKDKLPVRYIYVNGSFAINELVTIESFEYSEEYGSKDVTFTLSLKRYVDFGPKKLKVAVPNQKAVKKTAPSRQNNKSTPKTYTLIKGDSLWRVAQKYTGKGSNYPALAKLNGIKPSQYRKLPIGLKLKIPPSW</sequence>
<dbReference type="CDD" id="cd00118">
    <property type="entry name" value="LysM"/>
    <property type="match status" value="1"/>
</dbReference>
<gene>
    <name evidence="2" type="ORF">J2S17_001804</name>
</gene>
<dbReference type="SUPFAM" id="SSF54106">
    <property type="entry name" value="LysM domain"/>
    <property type="match status" value="1"/>
</dbReference>